<proteinExistence type="predicted"/>
<dbReference type="Proteomes" id="UP000607653">
    <property type="component" value="Unassembled WGS sequence"/>
</dbReference>
<evidence type="ECO:0000313" key="1">
    <source>
        <dbReference type="EMBL" id="DAD39760.1"/>
    </source>
</evidence>
<dbReference type="EMBL" id="DUZY01000005">
    <property type="protein sequence ID" value="DAD39760.1"/>
    <property type="molecule type" value="Genomic_DNA"/>
</dbReference>
<protein>
    <submittedName>
        <fullName evidence="1">Uncharacterized protein</fullName>
    </submittedName>
</protein>
<keyword evidence="2" id="KW-1185">Reference proteome</keyword>
<reference evidence="1 2" key="1">
    <citation type="journal article" date="2020" name="Mol. Biol. Evol.">
        <title>Distinct Expression and Methylation Patterns for Genes with Different Fates following a Single Whole-Genome Duplication in Flowering Plants.</title>
        <authorList>
            <person name="Shi T."/>
            <person name="Rahmani R.S."/>
            <person name="Gugger P.F."/>
            <person name="Wang M."/>
            <person name="Li H."/>
            <person name="Zhang Y."/>
            <person name="Li Z."/>
            <person name="Wang Q."/>
            <person name="Van de Peer Y."/>
            <person name="Marchal K."/>
            <person name="Chen J."/>
        </authorList>
    </citation>
    <scope>NUCLEOTIDE SEQUENCE [LARGE SCALE GENOMIC DNA]</scope>
    <source>
        <tissue evidence="1">Leaf</tissue>
    </source>
</reference>
<dbReference type="AlphaFoldDB" id="A0A822Z593"/>
<name>A0A822Z593_NELNU</name>
<organism evidence="1 2">
    <name type="scientific">Nelumbo nucifera</name>
    <name type="common">Sacred lotus</name>
    <dbReference type="NCBI Taxonomy" id="4432"/>
    <lineage>
        <taxon>Eukaryota</taxon>
        <taxon>Viridiplantae</taxon>
        <taxon>Streptophyta</taxon>
        <taxon>Embryophyta</taxon>
        <taxon>Tracheophyta</taxon>
        <taxon>Spermatophyta</taxon>
        <taxon>Magnoliopsida</taxon>
        <taxon>Proteales</taxon>
        <taxon>Nelumbonaceae</taxon>
        <taxon>Nelumbo</taxon>
    </lineage>
</organism>
<gene>
    <name evidence="1" type="ORF">HUJ06_014083</name>
</gene>
<evidence type="ECO:0000313" key="2">
    <source>
        <dbReference type="Proteomes" id="UP000607653"/>
    </source>
</evidence>
<sequence>MGFLPERDFESWIRLDIIPMISNAKTPES</sequence>
<comment type="caution">
    <text evidence="1">The sequence shown here is derived from an EMBL/GenBank/DDBJ whole genome shotgun (WGS) entry which is preliminary data.</text>
</comment>
<accession>A0A822Z593</accession>